<evidence type="ECO:0000313" key="2">
    <source>
        <dbReference type="EMBL" id="KAJ7737488.1"/>
    </source>
</evidence>
<evidence type="ECO:0000313" key="3">
    <source>
        <dbReference type="Proteomes" id="UP001215598"/>
    </source>
</evidence>
<reference evidence="2" key="1">
    <citation type="submission" date="2023-03" db="EMBL/GenBank/DDBJ databases">
        <title>Massive genome expansion in bonnet fungi (Mycena s.s.) driven by repeated elements and novel gene families across ecological guilds.</title>
        <authorList>
            <consortium name="Lawrence Berkeley National Laboratory"/>
            <person name="Harder C.B."/>
            <person name="Miyauchi S."/>
            <person name="Viragh M."/>
            <person name="Kuo A."/>
            <person name="Thoen E."/>
            <person name="Andreopoulos B."/>
            <person name="Lu D."/>
            <person name="Skrede I."/>
            <person name="Drula E."/>
            <person name="Henrissat B."/>
            <person name="Morin E."/>
            <person name="Kohler A."/>
            <person name="Barry K."/>
            <person name="LaButti K."/>
            <person name="Morin E."/>
            <person name="Salamov A."/>
            <person name="Lipzen A."/>
            <person name="Mereny Z."/>
            <person name="Hegedus B."/>
            <person name="Baldrian P."/>
            <person name="Stursova M."/>
            <person name="Weitz H."/>
            <person name="Taylor A."/>
            <person name="Grigoriev I.V."/>
            <person name="Nagy L.G."/>
            <person name="Martin F."/>
            <person name="Kauserud H."/>
        </authorList>
    </citation>
    <scope>NUCLEOTIDE SEQUENCE</scope>
    <source>
        <strain evidence="2">CBHHK182m</strain>
    </source>
</reference>
<keyword evidence="1" id="KW-0812">Transmembrane</keyword>
<protein>
    <submittedName>
        <fullName evidence="2">Uncharacterized protein</fullName>
    </submittedName>
</protein>
<accession>A0AAD7MY05</accession>
<dbReference type="AlphaFoldDB" id="A0AAD7MY05"/>
<gene>
    <name evidence="2" type="ORF">B0H16DRAFT_1762319</name>
</gene>
<evidence type="ECO:0000256" key="1">
    <source>
        <dbReference type="SAM" id="Phobius"/>
    </source>
</evidence>
<keyword evidence="1" id="KW-0472">Membrane</keyword>
<proteinExistence type="predicted"/>
<organism evidence="2 3">
    <name type="scientific">Mycena metata</name>
    <dbReference type="NCBI Taxonomy" id="1033252"/>
    <lineage>
        <taxon>Eukaryota</taxon>
        <taxon>Fungi</taxon>
        <taxon>Dikarya</taxon>
        <taxon>Basidiomycota</taxon>
        <taxon>Agaricomycotina</taxon>
        <taxon>Agaricomycetes</taxon>
        <taxon>Agaricomycetidae</taxon>
        <taxon>Agaricales</taxon>
        <taxon>Marasmiineae</taxon>
        <taxon>Mycenaceae</taxon>
        <taxon>Mycena</taxon>
    </lineage>
</organism>
<name>A0AAD7MY05_9AGAR</name>
<dbReference type="Proteomes" id="UP001215598">
    <property type="component" value="Unassembled WGS sequence"/>
</dbReference>
<comment type="caution">
    <text evidence="2">The sequence shown here is derived from an EMBL/GenBank/DDBJ whole genome shotgun (WGS) entry which is preliminary data.</text>
</comment>
<sequence length="326" mass="35062">MFTIFVSNADRGSTTSSRAILRAVCVWASPTPYARAHQPPSSILDPLVFCLARLPPKIIPGVSTRYAARAIATASRFPGSASTQVFAPFTSAFLGGMKCSLSLSIDTTSFACFATHAVVTSLVRLLAPSAYVGRRGVSWVTNWLISSTSSTPHTSSLRFQAVAGVVTDKAKPNRSDWFRTAAREPISIDPFPARRARRPQPSPRNTSRSIFVPLPISRAPNAPKLPSLSASASYRIRADTTARRDAGVGVMYIFMVRAAVEIRCAYYGGDVQPAPALAPAAARAHARPLPRARTFIFFSNARVHPPMPIVLVLVFVSASAPSYLVC</sequence>
<dbReference type="EMBL" id="JARKIB010000116">
    <property type="protein sequence ID" value="KAJ7737488.1"/>
    <property type="molecule type" value="Genomic_DNA"/>
</dbReference>
<keyword evidence="3" id="KW-1185">Reference proteome</keyword>
<keyword evidence="1" id="KW-1133">Transmembrane helix</keyword>
<feature type="transmembrane region" description="Helical" evidence="1">
    <location>
        <begin position="307"/>
        <end position="325"/>
    </location>
</feature>